<name>A0AAN0RW67_9BURK</name>
<dbReference type="KEGG" id="bcen:DM39_4150"/>
<organism evidence="1 2">
    <name type="scientific">Burkholderia cenocepacia</name>
    <dbReference type="NCBI Taxonomy" id="95486"/>
    <lineage>
        <taxon>Bacteria</taxon>
        <taxon>Pseudomonadati</taxon>
        <taxon>Pseudomonadota</taxon>
        <taxon>Betaproteobacteria</taxon>
        <taxon>Burkholderiales</taxon>
        <taxon>Burkholderiaceae</taxon>
        <taxon>Burkholderia</taxon>
        <taxon>Burkholderia cepacia complex</taxon>
    </lineage>
</organism>
<evidence type="ECO:0000313" key="2">
    <source>
        <dbReference type="Proteomes" id="UP000029413"/>
    </source>
</evidence>
<proteinExistence type="predicted"/>
<accession>A0AAN0RW67</accession>
<reference evidence="1 2" key="1">
    <citation type="submission" date="2014-05" db="EMBL/GenBank/DDBJ databases">
        <authorList>
            <person name="Bishop-Lilly K.A."/>
            <person name="Broomall S.M."/>
            <person name="Chain P.S."/>
            <person name="Chertkov O."/>
            <person name="Coyne S.R."/>
            <person name="Daligault H.E."/>
            <person name="Davenport K.W."/>
            <person name="Erkkila T."/>
            <person name="Frey K.G."/>
            <person name="Gibbons H.S."/>
            <person name="Gu W."/>
            <person name="Jaissle J."/>
            <person name="Johnson S.L."/>
            <person name="Koroleva G.I."/>
            <person name="Ladner J.T."/>
            <person name="Lo C.-C."/>
            <person name="Minogue T.D."/>
            <person name="Munk C."/>
            <person name="Palacios G.F."/>
            <person name="Redden C.L."/>
            <person name="Rosenzweig C.N."/>
            <person name="Scholz M.B."/>
            <person name="Teshima H."/>
            <person name="Xu Y."/>
        </authorList>
    </citation>
    <scope>NUCLEOTIDE SEQUENCE [LARGE SCALE GENOMIC DNA]</scope>
    <source>
        <strain evidence="1 2">DDS 22E-1</strain>
    </source>
</reference>
<protein>
    <submittedName>
        <fullName evidence="1">Uncharacterized protein</fullName>
    </submittedName>
</protein>
<evidence type="ECO:0000313" key="1">
    <source>
        <dbReference type="EMBL" id="AIO34811.1"/>
    </source>
</evidence>
<gene>
    <name evidence="1" type="ORF">DM39_4150</name>
</gene>
<keyword evidence="2" id="KW-1185">Reference proteome</keyword>
<dbReference type="EMBL" id="CP007784">
    <property type="protein sequence ID" value="AIO34811.1"/>
    <property type="molecule type" value="Genomic_DNA"/>
</dbReference>
<dbReference type="AlphaFoldDB" id="A0AAN0RW67"/>
<dbReference type="Proteomes" id="UP000029413">
    <property type="component" value="Chromosome 2"/>
</dbReference>
<sequence>MDILRIAAESGMQVILDGRIGSEEYRSVVGSVQALHRFADALCKSIVDETETNRVPVKSSATYIDDLDWYPRINTRD</sequence>